<dbReference type="RefSeq" id="XP_007332284.1">
    <property type="nucleotide sequence ID" value="XM_007332222.1"/>
</dbReference>
<dbReference type="GeneID" id="18825880"/>
<evidence type="ECO:0000256" key="3">
    <source>
        <dbReference type="ARBA" id="ARBA00023027"/>
    </source>
</evidence>
<dbReference type="Gene3D" id="3.40.50.720">
    <property type="entry name" value="NAD(P)-binding Rossmann-like Domain"/>
    <property type="match status" value="2"/>
</dbReference>
<dbReference type="InParanoid" id="K5X235"/>
<evidence type="ECO:0000256" key="4">
    <source>
        <dbReference type="RuleBase" id="RU003719"/>
    </source>
</evidence>
<dbReference type="InterPro" id="IPR006140">
    <property type="entry name" value="D-isomer_DH_NAD-bd"/>
</dbReference>
<organism evidence="7 8">
    <name type="scientific">Agaricus bisporus var. burnettii (strain JB137-S8 / ATCC MYA-4627 / FGSC 10392)</name>
    <name type="common">White button mushroom</name>
    <dbReference type="NCBI Taxonomy" id="597362"/>
    <lineage>
        <taxon>Eukaryota</taxon>
        <taxon>Fungi</taxon>
        <taxon>Dikarya</taxon>
        <taxon>Basidiomycota</taxon>
        <taxon>Agaricomycotina</taxon>
        <taxon>Agaricomycetes</taxon>
        <taxon>Agaricomycetidae</taxon>
        <taxon>Agaricales</taxon>
        <taxon>Agaricineae</taxon>
        <taxon>Agaricaceae</taxon>
        <taxon>Agaricus</taxon>
    </lineage>
</organism>
<dbReference type="AlphaFoldDB" id="K5X235"/>
<dbReference type="InterPro" id="IPR029753">
    <property type="entry name" value="D-isomer_DH_CS"/>
</dbReference>
<keyword evidence="8" id="KW-1185">Reference proteome</keyword>
<evidence type="ECO:0000256" key="2">
    <source>
        <dbReference type="ARBA" id="ARBA00023002"/>
    </source>
</evidence>
<feature type="domain" description="D-isomer specific 2-hydroxyacid dehydrogenase NAD-binding" evidence="6">
    <location>
        <begin position="118"/>
        <end position="294"/>
    </location>
</feature>
<dbReference type="EMBL" id="JH971398">
    <property type="protein sequence ID" value="EKM76977.1"/>
    <property type="molecule type" value="Genomic_DNA"/>
</dbReference>
<dbReference type="PANTHER" id="PTHR42789:SF1">
    <property type="entry name" value="D-ISOMER SPECIFIC 2-HYDROXYACID DEHYDROGENASE FAMILY PROTEIN (AFU_ORTHOLOGUE AFUA_6G10090)"/>
    <property type="match status" value="1"/>
</dbReference>
<dbReference type="PANTHER" id="PTHR42789">
    <property type="entry name" value="D-ISOMER SPECIFIC 2-HYDROXYACID DEHYDROGENASE FAMILY PROTEIN (AFU_ORTHOLOGUE AFUA_6G10090)"/>
    <property type="match status" value="1"/>
</dbReference>
<evidence type="ECO:0000259" key="6">
    <source>
        <dbReference type="Pfam" id="PF02826"/>
    </source>
</evidence>
<dbReference type="STRING" id="597362.K5X235"/>
<reference evidence="8" key="1">
    <citation type="journal article" date="2012" name="Proc. Natl. Acad. Sci. U.S.A.">
        <title>Genome sequence of the button mushroom Agaricus bisporus reveals mechanisms governing adaptation to a humic-rich ecological niche.</title>
        <authorList>
            <person name="Morin E."/>
            <person name="Kohler A."/>
            <person name="Baker A.R."/>
            <person name="Foulongne-Oriol M."/>
            <person name="Lombard V."/>
            <person name="Nagy L.G."/>
            <person name="Ohm R.A."/>
            <person name="Patyshakuliyeva A."/>
            <person name="Brun A."/>
            <person name="Aerts A.L."/>
            <person name="Bailey A.M."/>
            <person name="Billette C."/>
            <person name="Coutinho P.M."/>
            <person name="Deakin G."/>
            <person name="Doddapaneni H."/>
            <person name="Floudas D."/>
            <person name="Grimwood J."/>
            <person name="Hilden K."/>
            <person name="Kuees U."/>
            <person name="LaButti K.M."/>
            <person name="Lapidus A."/>
            <person name="Lindquist E.A."/>
            <person name="Lucas S.M."/>
            <person name="Murat C."/>
            <person name="Riley R.W."/>
            <person name="Salamov A.A."/>
            <person name="Schmutz J."/>
            <person name="Subramanian V."/>
            <person name="Woesten H.A.B."/>
            <person name="Xu J."/>
            <person name="Eastwood D.C."/>
            <person name="Foster G.D."/>
            <person name="Sonnenberg A.S."/>
            <person name="Cullen D."/>
            <person name="de Vries R.P."/>
            <person name="Lundell T."/>
            <person name="Hibbett D.S."/>
            <person name="Henrissat B."/>
            <person name="Burton K.S."/>
            <person name="Kerrigan R.W."/>
            <person name="Challen M.P."/>
            <person name="Grigoriev I.V."/>
            <person name="Martin F."/>
        </authorList>
    </citation>
    <scope>NUCLEOTIDE SEQUENCE [LARGE SCALE GENOMIC DNA]</scope>
    <source>
        <strain evidence="8">JB137-S8 / ATCC MYA-4627 / FGSC 10392</strain>
    </source>
</reference>
<dbReference type="KEGG" id="abp:AGABI1DRAFT122273"/>
<dbReference type="OrthoDB" id="298012at2759"/>
<protein>
    <recommendedName>
        <fullName evidence="9">D-isomer specific 2-hydroxyacid dehydrogenase NAD-binding domain-containing protein</fullName>
    </recommendedName>
</protein>
<dbReference type="SUPFAM" id="SSF52283">
    <property type="entry name" value="Formate/glycerate dehydrogenase catalytic domain-like"/>
    <property type="match status" value="1"/>
</dbReference>
<evidence type="ECO:0000256" key="1">
    <source>
        <dbReference type="ARBA" id="ARBA00005854"/>
    </source>
</evidence>
<evidence type="ECO:0008006" key="9">
    <source>
        <dbReference type="Google" id="ProtNLM"/>
    </source>
</evidence>
<feature type="domain" description="D-isomer specific 2-hydroxyacid dehydrogenase catalytic" evidence="5">
    <location>
        <begin position="40"/>
        <end position="320"/>
    </location>
</feature>
<evidence type="ECO:0000259" key="5">
    <source>
        <dbReference type="Pfam" id="PF00389"/>
    </source>
</evidence>
<dbReference type="eggNOG" id="KOG0068">
    <property type="taxonomic scope" value="Eukaryota"/>
</dbReference>
<sequence>MSNKVRVAILDDYQNVAFTFGDWSPILDKLSIDSFPETLHDEDALVKRLHDYEIICAMRERTKFTASLLDRLPNLKLIATTAHINRGIDVTHAKEKGILVSGTGVGAGGDPTIEQVWALILACARHTVEEDANVKAGNVKWQKNVPMGLGGKTLGLVGLGRLGSHCAQIAKLFNMRVIAWSPHLTKERASQAGVEFSSTKEELLKKSDIVSIHLVLSPSTQGIISASDLRLLKPTAYLINTSRGPLVDEDGLVAMLREGKIKGAGLDVYDVEPLPLDHPLRKMGNKVTLSPHTGYISDDNYKAFWGQTVENIKAYLEGKPIRLMA</sequence>
<dbReference type="Pfam" id="PF00389">
    <property type="entry name" value="2-Hacid_dh"/>
    <property type="match status" value="1"/>
</dbReference>
<dbReference type="CDD" id="cd12169">
    <property type="entry name" value="PGDH_like_1"/>
    <property type="match status" value="1"/>
</dbReference>
<dbReference type="InterPro" id="IPR006139">
    <property type="entry name" value="D-isomer_2_OHA_DH_cat_dom"/>
</dbReference>
<dbReference type="Proteomes" id="UP000008493">
    <property type="component" value="Unassembled WGS sequence"/>
</dbReference>
<keyword evidence="3" id="KW-0520">NAD</keyword>
<gene>
    <name evidence="7" type="ORF">AGABI1DRAFT_122273</name>
</gene>
<dbReference type="GO" id="GO:0051287">
    <property type="term" value="F:NAD binding"/>
    <property type="evidence" value="ECO:0007669"/>
    <property type="project" value="InterPro"/>
</dbReference>
<evidence type="ECO:0000313" key="8">
    <source>
        <dbReference type="Proteomes" id="UP000008493"/>
    </source>
</evidence>
<dbReference type="InterPro" id="IPR036291">
    <property type="entry name" value="NAD(P)-bd_dom_sf"/>
</dbReference>
<proteinExistence type="inferred from homology"/>
<accession>K5X235</accession>
<evidence type="ECO:0000313" key="7">
    <source>
        <dbReference type="EMBL" id="EKM76977.1"/>
    </source>
</evidence>
<dbReference type="InterPro" id="IPR050857">
    <property type="entry name" value="D-2-hydroxyacid_DH"/>
</dbReference>
<dbReference type="HOGENOM" id="CLU_019796_1_3_1"/>
<dbReference type="PROSITE" id="PS00671">
    <property type="entry name" value="D_2_HYDROXYACID_DH_3"/>
    <property type="match status" value="1"/>
</dbReference>
<dbReference type="Pfam" id="PF02826">
    <property type="entry name" value="2-Hacid_dh_C"/>
    <property type="match status" value="1"/>
</dbReference>
<keyword evidence="2 4" id="KW-0560">Oxidoreductase</keyword>
<dbReference type="OMA" id="TGTQFET"/>
<dbReference type="SUPFAM" id="SSF51735">
    <property type="entry name" value="NAD(P)-binding Rossmann-fold domains"/>
    <property type="match status" value="1"/>
</dbReference>
<comment type="similarity">
    <text evidence="1 4">Belongs to the D-isomer specific 2-hydroxyacid dehydrogenase family.</text>
</comment>
<name>K5X235_AGABU</name>
<dbReference type="GO" id="GO:0016616">
    <property type="term" value="F:oxidoreductase activity, acting on the CH-OH group of donors, NAD or NADP as acceptor"/>
    <property type="evidence" value="ECO:0007669"/>
    <property type="project" value="InterPro"/>
</dbReference>